<accession>A0A2N7U123</accession>
<keyword evidence="3" id="KW-1185">Reference proteome</keyword>
<organism evidence="2 3">
    <name type="scientific">Billgrantia endophytica</name>
    <dbReference type="NCBI Taxonomy" id="2033802"/>
    <lineage>
        <taxon>Bacteria</taxon>
        <taxon>Pseudomonadati</taxon>
        <taxon>Pseudomonadota</taxon>
        <taxon>Gammaproteobacteria</taxon>
        <taxon>Oceanospirillales</taxon>
        <taxon>Halomonadaceae</taxon>
        <taxon>Billgrantia</taxon>
    </lineage>
</organism>
<evidence type="ECO:0000313" key="2">
    <source>
        <dbReference type="EMBL" id="PMR74135.1"/>
    </source>
</evidence>
<evidence type="ECO:0000256" key="1">
    <source>
        <dbReference type="SAM" id="Phobius"/>
    </source>
</evidence>
<keyword evidence="1" id="KW-0472">Membrane</keyword>
<reference evidence="2 3" key="1">
    <citation type="submission" date="2018-01" db="EMBL/GenBank/DDBJ databases">
        <title>Halomonas endophytica sp. nov., isolated from storage liquid in the stems of Populus euphratica.</title>
        <authorList>
            <person name="Chen C."/>
        </authorList>
    </citation>
    <scope>NUCLEOTIDE SEQUENCE [LARGE SCALE GENOMIC DNA]</scope>
    <source>
        <strain evidence="2 3">MC28</strain>
    </source>
</reference>
<feature type="transmembrane region" description="Helical" evidence="1">
    <location>
        <begin position="43"/>
        <end position="61"/>
    </location>
</feature>
<name>A0A2N7U123_9GAMM</name>
<feature type="transmembrane region" description="Helical" evidence="1">
    <location>
        <begin position="12"/>
        <end position="31"/>
    </location>
</feature>
<gene>
    <name evidence="2" type="ORF">C1H69_14785</name>
</gene>
<keyword evidence="1" id="KW-0812">Transmembrane</keyword>
<dbReference type="OrthoDB" id="6174279at2"/>
<dbReference type="Proteomes" id="UP000235803">
    <property type="component" value="Unassembled WGS sequence"/>
</dbReference>
<keyword evidence="1" id="KW-1133">Transmembrane helix</keyword>
<evidence type="ECO:0000313" key="3">
    <source>
        <dbReference type="Proteomes" id="UP000235803"/>
    </source>
</evidence>
<dbReference type="AlphaFoldDB" id="A0A2N7U123"/>
<dbReference type="EMBL" id="PNRF01000029">
    <property type="protein sequence ID" value="PMR74135.1"/>
    <property type="molecule type" value="Genomic_DNA"/>
</dbReference>
<proteinExistence type="predicted"/>
<comment type="caution">
    <text evidence="2">The sequence shown here is derived from an EMBL/GenBank/DDBJ whole genome shotgun (WGS) entry which is preliminary data.</text>
</comment>
<protein>
    <submittedName>
        <fullName evidence="2">Uncharacterized protein</fullName>
    </submittedName>
</protein>
<sequence length="68" mass="7595">MHLSAPRHHARLIALIALATLVFSPPLVLIFDRPPEAGASWLPLYLFVVWGLVIALGAWLMEHQREDG</sequence>